<feature type="transmembrane region" description="Helical" evidence="1">
    <location>
        <begin position="288"/>
        <end position="312"/>
    </location>
</feature>
<organism evidence="2 3">
    <name type="scientific">Sphagnum troendelagicum</name>
    <dbReference type="NCBI Taxonomy" id="128251"/>
    <lineage>
        <taxon>Eukaryota</taxon>
        <taxon>Viridiplantae</taxon>
        <taxon>Streptophyta</taxon>
        <taxon>Embryophyta</taxon>
        <taxon>Bryophyta</taxon>
        <taxon>Sphagnophytina</taxon>
        <taxon>Sphagnopsida</taxon>
        <taxon>Sphagnales</taxon>
        <taxon>Sphagnaceae</taxon>
        <taxon>Sphagnum</taxon>
    </lineage>
</organism>
<keyword evidence="3" id="KW-1185">Reference proteome</keyword>
<feature type="transmembrane region" description="Helical" evidence="1">
    <location>
        <begin position="76"/>
        <end position="94"/>
    </location>
</feature>
<evidence type="ECO:0000313" key="2">
    <source>
        <dbReference type="EMBL" id="CAK9196177.1"/>
    </source>
</evidence>
<gene>
    <name evidence="2" type="ORF">CSSPTR1EN2_LOCUS3343</name>
</gene>
<sequence length="332" mass="36943">MDSVGVRMSKVLPSVALGVTAFLLLFGNSVVPFTVLREECLDKVAYNGLGFKELDIFLCTLVLFFKQALASDVGKWVSGYTLSLYLSVLVFMAVEGSRFRAGFFLSLTPLYYFLSQAAGVSVVLPAIWLPIYLLYDAGNRHIDLFADKKISVIRVAAIGFFLLFVVLNILGLFFPFQIRELELAILLFQVSPIAVALFWLPFATTEGSSQIHGHKSVLALHLVYVGIGVVWHLVAILFVISDPELPMQAFSLLISWKTEEFAVYFLIIDGLILFLAFLYLVLLEDGVLASISVTVGSLVFGPAAAFSLYFVYREQQISKSFQMAQKENKKRN</sequence>
<name>A0ABP0TH85_9BRYO</name>
<feature type="transmembrane region" description="Helical" evidence="1">
    <location>
        <begin position="261"/>
        <end position="282"/>
    </location>
</feature>
<proteinExistence type="predicted"/>
<dbReference type="EMBL" id="OZ019903">
    <property type="protein sequence ID" value="CAK9196177.1"/>
    <property type="molecule type" value="Genomic_DNA"/>
</dbReference>
<keyword evidence="1" id="KW-0472">Membrane</keyword>
<feature type="transmembrane region" description="Helical" evidence="1">
    <location>
        <begin position="183"/>
        <end position="202"/>
    </location>
</feature>
<evidence type="ECO:0000313" key="3">
    <source>
        <dbReference type="Proteomes" id="UP001497512"/>
    </source>
</evidence>
<accession>A0ABP0TH85</accession>
<feature type="transmembrane region" description="Helical" evidence="1">
    <location>
        <begin position="110"/>
        <end position="135"/>
    </location>
</feature>
<keyword evidence="1" id="KW-1133">Transmembrane helix</keyword>
<feature type="transmembrane region" description="Helical" evidence="1">
    <location>
        <begin position="155"/>
        <end position="176"/>
    </location>
</feature>
<reference evidence="2" key="1">
    <citation type="submission" date="2024-02" db="EMBL/GenBank/DDBJ databases">
        <authorList>
            <consortium name="ELIXIR-Norway"/>
            <consortium name="Elixir Norway"/>
        </authorList>
    </citation>
    <scope>NUCLEOTIDE SEQUENCE</scope>
</reference>
<dbReference type="Proteomes" id="UP001497512">
    <property type="component" value="Chromosome 11"/>
</dbReference>
<protein>
    <submittedName>
        <fullName evidence="2">Uncharacterized protein</fullName>
    </submittedName>
</protein>
<keyword evidence="1" id="KW-0812">Transmembrane</keyword>
<feature type="transmembrane region" description="Helical" evidence="1">
    <location>
        <begin position="222"/>
        <end position="240"/>
    </location>
</feature>
<evidence type="ECO:0000256" key="1">
    <source>
        <dbReference type="SAM" id="Phobius"/>
    </source>
</evidence>